<protein>
    <submittedName>
        <fullName evidence="1">14806_t:CDS:1</fullName>
    </submittedName>
</protein>
<keyword evidence="2" id="KW-1185">Reference proteome</keyword>
<name>A0A9N9N4S1_FUNMO</name>
<feature type="non-terminal residue" evidence="1">
    <location>
        <position position="1"/>
    </location>
</feature>
<dbReference type="EMBL" id="CAJVPP010008976">
    <property type="protein sequence ID" value="CAG8701064.1"/>
    <property type="molecule type" value="Genomic_DNA"/>
</dbReference>
<dbReference type="AlphaFoldDB" id="A0A9N9N4S1"/>
<organism evidence="1 2">
    <name type="scientific">Funneliformis mosseae</name>
    <name type="common">Endomycorrhizal fungus</name>
    <name type="synonym">Glomus mosseae</name>
    <dbReference type="NCBI Taxonomy" id="27381"/>
    <lineage>
        <taxon>Eukaryota</taxon>
        <taxon>Fungi</taxon>
        <taxon>Fungi incertae sedis</taxon>
        <taxon>Mucoromycota</taxon>
        <taxon>Glomeromycotina</taxon>
        <taxon>Glomeromycetes</taxon>
        <taxon>Glomerales</taxon>
        <taxon>Glomeraceae</taxon>
        <taxon>Funneliformis</taxon>
    </lineage>
</organism>
<comment type="caution">
    <text evidence="1">The sequence shown here is derived from an EMBL/GenBank/DDBJ whole genome shotgun (WGS) entry which is preliminary data.</text>
</comment>
<accession>A0A9N9N4S1</accession>
<dbReference type="Proteomes" id="UP000789375">
    <property type="component" value="Unassembled WGS sequence"/>
</dbReference>
<evidence type="ECO:0000313" key="1">
    <source>
        <dbReference type="EMBL" id="CAG8701064.1"/>
    </source>
</evidence>
<sequence>AMVEVDVKRYTFNFNIKSFALLISFLSLNADSFALRSNNEEICDDSSKTSK</sequence>
<evidence type="ECO:0000313" key="2">
    <source>
        <dbReference type="Proteomes" id="UP000789375"/>
    </source>
</evidence>
<proteinExistence type="predicted"/>
<reference evidence="1" key="1">
    <citation type="submission" date="2021-06" db="EMBL/GenBank/DDBJ databases">
        <authorList>
            <person name="Kallberg Y."/>
            <person name="Tangrot J."/>
            <person name="Rosling A."/>
        </authorList>
    </citation>
    <scope>NUCLEOTIDE SEQUENCE</scope>
    <source>
        <strain evidence="1">87-6 pot B 2015</strain>
    </source>
</reference>
<gene>
    <name evidence="1" type="ORF">FMOSSE_LOCUS13818</name>
</gene>